<dbReference type="EMBL" id="CP070339">
    <property type="protein sequence ID" value="QRY18162.1"/>
    <property type="molecule type" value="Genomic_DNA"/>
</dbReference>
<proteinExistence type="predicted"/>
<dbReference type="AlphaFoldDB" id="A0ABD7DMW2"/>
<sequence length="315" mass="36379">MTDSKRPLSSLVIRNLMLEALGYKENDLGLDDDNFKKYRYSGSQRNLYTITELLAIKHGLIEKTVEIPIIAWGAEGRKLYPQSNTNFMPQEIQGLFEGFWLLLNQNIIAPGAFGESENLPYFHVTPHGLTCLDTKEILPYDIDGYLKKIYSINQIDEWVKSYMTEAVRCFNSNCHHAATIMIGLSAEKLTLNLIDAFKTYLQKHQANLKIKQNAGINIPLDLNFSTKVDSTWMISQKYQVFQTFYDAIINHPKDVKSCIDTSSRNVFSEYIRLTRNEVSHPNDLKKDYTETLLLFVSFIKYIELMTKLIDMFQNI</sequence>
<reference evidence="1 2" key="1">
    <citation type="submission" date="2021-02" db="EMBL/GenBank/DDBJ databases">
        <title>Bacillus cereus VKM B-370.</title>
        <authorList>
            <person name="Kazantseva O.A."/>
            <person name="Piligrimova E.G."/>
            <person name="Buzikov R.M."/>
            <person name="Shadrin A.M."/>
        </authorList>
    </citation>
    <scope>NUCLEOTIDE SEQUENCE [LARGE SCALE GENOMIC DNA]</scope>
    <source>
        <strain evidence="1 2">VKM B-370</strain>
    </source>
</reference>
<evidence type="ECO:0000313" key="2">
    <source>
        <dbReference type="Proteomes" id="UP000663613"/>
    </source>
</evidence>
<evidence type="ECO:0000313" key="1">
    <source>
        <dbReference type="EMBL" id="QRY18162.1"/>
    </source>
</evidence>
<accession>A0ABD7DMW2</accession>
<protein>
    <submittedName>
        <fullName evidence="1">Uncharacterized protein</fullName>
    </submittedName>
</protein>
<organism evidence="1 2">
    <name type="scientific">Bacillus cereus</name>
    <dbReference type="NCBI Taxonomy" id="1396"/>
    <lineage>
        <taxon>Bacteria</taxon>
        <taxon>Bacillati</taxon>
        <taxon>Bacillota</taxon>
        <taxon>Bacilli</taxon>
        <taxon>Bacillales</taxon>
        <taxon>Bacillaceae</taxon>
        <taxon>Bacillus</taxon>
        <taxon>Bacillus cereus group</taxon>
    </lineage>
</organism>
<dbReference type="Proteomes" id="UP000663613">
    <property type="component" value="Chromosome"/>
</dbReference>
<gene>
    <name evidence="1" type="ORF">JTF64_13180</name>
</gene>
<name>A0ABD7DMW2_BACCE</name>
<dbReference type="RefSeq" id="WP_205190542.1">
    <property type="nucleotide sequence ID" value="NZ_CP070339.1"/>
</dbReference>